<dbReference type="GO" id="GO:0071880">
    <property type="term" value="P:adenylate cyclase-activating adrenergic receptor signaling pathway"/>
    <property type="evidence" value="ECO:0007669"/>
    <property type="project" value="TreeGrafter"/>
</dbReference>
<comment type="similarity">
    <text evidence="9">Belongs to the G-protein coupled receptor 1 family.</text>
</comment>
<dbReference type="Proteomes" id="UP000663824">
    <property type="component" value="Unassembled WGS sequence"/>
</dbReference>
<gene>
    <name evidence="13" type="ORF">KQP761_LOCUS29923</name>
    <name evidence="15" type="ORF">MBJ925_LOCUS29766</name>
    <name evidence="16" type="ORF">WKI299_LOCUS31162</name>
    <name evidence="14" type="ORF">XDN619_LOCUS17273</name>
</gene>
<evidence type="ECO:0000313" key="15">
    <source>
        <dbReference type="EMBL" id="CAF2142448.1"/>
    </source>
</evidence>
<comment type="subcellular location">
    <subcellularLocation>
        <location evidence="1">Cell membrane</location>
        <topology evidence="1">Multi-pass membrane protein</topology>
    </subcellularLocation>
</comment>
<dbReference type="Gene3D" id="1.20.1070.10">
    <property type="entry name" value="Rhodopsin 7-helix transmembrane proteins"/>
    <property type="match status" value="2"/>
</dbReference>
<feature type="transmembrane region" description="Helical" evidence="11">
    <location>
        <begin position="114"/>
        <end position="136"/>
    </location>
</feature>
<dbReference type="EMBL" id="CAJNRF010014158">
    <property type="protein sequence ID" value="CAF2155388.1"/>
    <property type="molecule type" value="Genomic_DNA"/>
</dbReference>
<dbReference type="AlphaFoldDB" id="A0A816X404"/>
<dbReference type="EMBL" id="CAJNRG010007312">
    <property type="protein sequence ID" value="CAF2093844.1"/>
    <property type="molecule type" value="Genomic_DNA"/>
</dbReference>
<dbReference type="PANTHER" id="PTHR24248:SF120">
    <property type="entry name" value="G-PROTEIN COUPLED RECEPTORS FAMILY 1 PROFILE DOMAIN-CONTAINING PROTEIN"/>
    <property type="match status" value="1"/>
</dbReference>
<dbReference type="EMBL" id="CAJNOW010016518">
    <property type="protein sequence ID" value="CAF1650712.1"/>
    <property type="molecule type" value="Genomic_DNA"/>
</dbReference>
<keyword evidence="4 11" id="KW-1133">Transmembrane helix</keyword>
<dbReference type="GO" id="GO:0043410">
    <property type="term" value="P:positive regulation of MAPK cascade"/>
    <property type="evidence" value="ECO:0007669"/>
    <property type="project" value="TreeGrafter"/>
</dbReference>
<feature type="transmembrane region" description="Helical" evidence="11">
    <location>
        <begin position="148"/>
        <end position="171"/>
    </location>
</feature>
<dbReference type="PROSITE" id="PS50262">
    <property type="entry name" value="G_PROTEIN_RECEP_F1_2"/>
    <property type="match status" value="1"/>
</dbReference>
<keyword evidence="2" id="KW-1003">Cell membrane</keyword>
<feature type="region of interest" description="Disordered" evidence="10">
    <location>
        <begin position="324"/>
        <end position="350"/>
    </location>
</feature>
<keyword evidence="5 9" id="KW-0297">G-protein coupled receptor</keyword>
<reference evidence="15" key="1">
    <citation type="submission" date="2021-02" db="EMBL/GenBank/DDBJ databases">
        <authorList>
            <person name="Nowell W R."/>
        </authorList>
    </citation>
    <scope>NUCLEOTIDE SEQUENCE</scope>
</reference>
<evidence type="ECO:0000256" key="2">
    <source>
        <dbReference type="ARBA" id="ARBA00022475"/>
    </source>
</evidence>
<keyword evidence="7 9" id="KW-0675">Receptor</keyword>
<dbReference type="PRINTS" id="PR00237">
    <property type="entry name" value="GPCRRHODOPSN"/>
</dbReference>
<evidence type="ECO:0000256" key="7">
    <source>
        <dbReference type="ARBA" id="ARBA00023170"/>
    </source>
</evidence>
<evidence type="ECO:0000256" key="4">
    <source>
        <dbReference type="ARBA" id="ARBA00022989"/>
    </source>
</evidence>
<feature type="transmembrane region" description="Helical" evidence="11">
    <location>
        <begin position="436"/>
        <end position="458"/>
    </location>
</feature>
<evidence type="ECO:0000256" key="1">
    <source>
        <dbReference type="ARBA" id="ARBA00004651"/>
    </source>
</evidence>
<evidence type="ECO:0000313" key="13">
    <source>
        <dbReference type="EMBL" id="CAF1650712.1"/>
    </source>
</evidence>
<evidence type="ECO:0000256" key="10">
    <source>
        <dbReference type="SAM" id="MobiDB-lite"/>
    </source>
</evidence>
<dbReference type="PANTHER" id="PTHR24248">
    <property type="entry name" value="ADRENERGIC RECEPTOR-RELATED G-PROTEIN COUPLED RECEPTOR"/>
    <property type="match status" value="1"/>
</dbReference>
<evidence type="ECO:0000256" key="9">
    <source>
        <dbReference type="RuleBase" id="RU000688"/>
    </source>
</evidence>
<dbReference type="Proteomes" id="UP000663887">
    <property type="component" value="Unassembled WGS sequence"/>
</dbReference>
<feature type="compositionally biased region" description="Basic and acidic residues" evidence="10">
    <location>
        <begin position="328"/>
        <end position="345"/>
    </location>
</feature>
<proteinExistence type="inferred from homology"/>
<evidence type="ECO:0000256" key="6">
    <source>
        <dbReference type="ARBA" id="ARBA00023136"/>
    </source>
</evidence>
<evidence type="ECO:0000313" key="16">
    <source>
        <dbReference type="EMBL" id="CAF2155388.1"/>
    </source>
</evidence>
<evidence type="ECO:0000256" key="5">
    <source>
        <dbReference type="ARBA" id="ARBA00023040"/>
    </source>
</evidence>
<keyword evidence="6 11" id="KW-0472">Membrane</keyword>
<protein>
    <recommendedName>
        <fullName evidence="12">G-protein coupled receptors family 1 profile domain-containing protein</fullName>
    </recommendedName>
</protein>
<dbReference type="GO" id="GO:0004930">
    <property type="term" value="F:G protein-coupled receptor activity"/>
    <property type="evidence" value="ECO:0007669"/>
    <property type="project" value="UniProtKB-KW"/>
</dbReference>
<evidence type="ECO:0000259" key="12">
    <source>
        <dbReference type="PROSITE" id="PS50262"/>
    </source>
</evidence>
<organism evidence="15 17">
    <name type="scientific">Rotaria magnacalcarata</name>
    <dbReference type="NCBI Taxonomy" id="392030"/>
    <lineage>
        <taxon>Eukaryota</taxon>
        <taxon>Metazoa</taxon>
        <taxon>Spiralia</taxon>
        <taxon>Gnathifera</taxon>
        <taxon>Rotifera</taxon>
        <taxon>Eurotatoria</taxon>
        <taxon>Bdelloidea</taxon>
        <taxon>Philodinida</taxon>
        <taxon>Philodinidae</taxon>
        <taxon>Rotaria</taxon>
    </lineage>
</organism>
<name>A0A816X404_9BILA</name>
<dbReference type="InterPro" id="IPR017452">
    <property type="entry name" value="GPCR_Rhodpsn_7TM"/>
</dbReference>
<comment type="caution">
    <text evidence="15">The sequence shown here is derived from an EMBL/GenBank/DDBJ whole genome shotgun (WGS) entry which is preliminary data.</text>
</comment>
<dbReference type="SUPFAM" id="SSF81321">
    <property type="entry name" value="Family A G protein-coupled receptor-like"/>
    <property type="match status" value="1"/>
</dbReference>
<dbReference type="OrthoDB" id="10071887at2759"/>
<dbReference type="Proteomes" id="UP000663856">
    <property type="component" value="Unassembled WGS sequence"/>
</dbReference>
<feature type="transmembrane region" description="Helical" evidence="11">
    <location>
        <begin position="206"/>
        <end position="226"/>
    </location>
</feature>
<feature type="domain" description="G-protein coupled receptors family 1 profile" evidence="12">
    <location>
        <begin position="49"/>
        <end position="486"/>
    </location>
</feature>
<evidence type="ECO:0000256" key="8">
    <source>
        <dbReference type="ARBA" id="ARBA00023224"/>
    </source>
</evidence>
<keyword evidence="3 9" id="KW-0812">Transmembrane</keyword>
<evidence type="ECO:0000313" key="14">
    <source>
        <dbReference type="EMBL" id="CAF2093844.1"/>
    </source>
</evidence>
<dbReference type="SMART" id="SM01381">
    <property type="entry name" value="7TM_GPCR_Srsx"/>
    <property type="match status" value="1"/>
</dbReference>
<feature type="transmembrane region" description="Helical" evidence="11">
    <location>
        <begin position="70"/>
        <end position="94"/>
    </location>
</feature>
<feature type="transmembrane region" description="Helical" evidence="11">
    <location>
        <begin position="29"/>
        <end position="58"/>
    </location>
</feature>
<evidence type="ECO:0000256" key="11">
    <source>
        <dbReference type="SAM" id="Phobius"/>
    </source>
</evidence>
<dbReference type="PROSITE" id="PS00237">
    <property type="entry name" value="G_PROTEIN_RECEP_F1_1"/>
    <property type="match status" value="1"/>
</dbReference>
<dbReference type="Pfam" id="PF00001">
    <property type="entry name" value="7tm_1"/>
    <property type="match status" value="1"/>
</dbReference>
<sequence>MFSYQLFLLNVTMKMSITNSSNLFISSSIIYSIFIALCLSLIALITALGNIVVLLAFYCDNKLRTINDYFILNMAIADFLVGSFCIPFYIPFSITQSWSFGHLFCKIWVTIDDVATMASVINIVAISINRYWSIAYPISYRKYVRQHLVYIVMASVWCLSFINFAPGIWLLNLFYKETLIKNGTRNDCSGDYHNSFVYMLIAQFNYFIWPFILLCILNILIMINIWKRTRKMSRLMSDNQSIKGKEENIVSSPLGGTSKDTEDDRNLPILSKHKINFIERCPSTIIEENQNIIEKFSSNKTNSKVFNKHKNESSNNSRISAFIHRKSQHTEKSSKNSNSEKKDIGNKTVQSLPTVNLSRRRASVSQYVSHNYRNESITEYQIEIENDNDNDNQYENDLTKSNLNEIASTNRSKSKCRKHRQSRSRIIRDRKAARSLFILVIVFLIFLFPYVICATASTAGASVPTIIFEISFWLLWMNSTCNPFLYPFIQIKYRRAYLKLFQSCTKYFTFSRSNNYF</sequence>
<feature type="transmembrane region" description="Helical" evidence="11">
    <location>
        <begin position="470"/>
        <end position="489"/>
    </location>
</feature>
<dbReference type="EMBL" id="CAJNRE010015958">
    <property type="protein sequence ID" value="CAF2142448.1"/>
    <property type="molecule type" value="Genomic_DNA"/>
</dbReference>
<accession>A0A816X404</accession>
<dbReference type="InterPro" id="IPR000276">
    <property type="entry name" value="GPCR_Rhodpsn"/>
</dbReference>
<dbReference type="Proteomes" id="UP000663834">
    <property type="component" value="Unassembled WGS sequence"/>
</dbReference>
<dbReference type="GO" id="GO:0005886">
    <property type="term" value="C:plasma membrane"/>
    <property type="evidence" value="ECO:0007669"/>
    <property type="project" value="UniProtKB-SubCell"/>
</dbReference>
<keyword evidence="8 9" id="KW-0807">Transducer</keyword>
<evidence type="ECO:0000313" key="17">
    <source>
        <dbReference type="Proteomes" id="UP000663824"/>
    </source>
</evidence>
<evidence type="ECO:0000256" key="3">
    <source>
        <dbReference type="ARBA" id="ARBA00022692"/>
    </source>
</evidence>